<dbReference type="STRING" id="149040.A0A194XCY8"/>
<dbReference type="KEGG" id="psco:LY89DRAFT_583501"/>
<evidence type="ECO:0000256" key="4">
    <source>
        <dbReference type="ARBA" id="ARBA00022553"/>
    </source>
</evidence>
<dbReference type="Pfam" id="PF08240">
    <property type="entry name" value="ADH_N"/>
    <property type="match status" value="1"/>
</dbReference>
<dbReference type="OrthoDB" id="1879366at2759"/>
<comment type="catalytic activity">
    <reaction evidence="10">
        <text>a primary alcohol + NADP(+) = an aldehyde + NADPH + H(+)</text>
        <dbReference type="Rhea" id="RHEA:15937"/>
        <dbReference type="ChEBI" id="CHEBI:15378"/>
        <dbReference type="ChEBI" id="CHEBI:15734"/>
        <dbReference type="ChEBI" id="CHEBI:17478"/>
        <dbReference type="ChEBI" id="CHEBI:57783"/>
        <dbReference type="ChEBI" id="CHEBI:58349"/>
        <dbReference type="EC" id="1.1.1.2"/>
    </reaction>
    <physiologicalReaction direction="left-to-right" evidence="10">
        <dbReference type="Rhea" id="RHEA:15938"/>
    </physiologicalReaction>
    <physiologicalReaction direction="right-to-left" evidence="10">
        <dbReference type="Rhea" id="RHEA:15939"/>
    </physiologicalReaction>
</comment>
<dbReference type="FunFam" id="3.40.50.720:FF:000158">
    <property type="entry name" value="Zinc-binding alcohol dehydrogenase"/>
    <property type="match status" value="1"/>
</dbReference>
<organism evidence="13 14">
    <name type="scientific">Mollisia scopiformis</name>
    <name type="common">Conifer needle endophyte fungus</name>
    <name type="synonym">Phialocephala scopiformis</name>
    <dbReference type="NCBI Taxonomy" id="149040"/>
    <lineage>
        <taxon>Eukaryota</taxon>
        <taxon>Fungi</taxon>
        <taxon>Dikarya</taxon>
        <taxon>Ascomycota</taxon>
        <taxon>Pezizomycotina</taxon>
        <taxon>Leotiomycetes</taxon>
        <taxon>Helotiales</taxon>
        <taxon>Mollisiaceae</taxon>
        <taxon>Mollisia</taxon>
    </lineage>
</organism>
<dbReference type="GO" id="GO:0008270">
    <property type="term" value="F:zinc ion binding"/>
    <property type="evidence" value="ECO:0007669"/>
    <property type="project" value="InterPro"/>
</dbReference>
<dbReference type="Proteomes" id="UP000070700">
    <property type="component" value="Unassembled WGS sequence"/>
</dbReference>
<dbReference type="AlphaFoldDB" id="A0A194XCY8"/>
<evidence type="ECO:0000256" key="1">
    <source>
        <dbReference type="ARBA" id="ARBA00001947"/>
    </source>
</evidence>
<evidence type="ECO:0000256" key="7">
    <source>
        <dbReference type="ARBA" id="ARBA00022857"/>
    </source>
</evidence>
<dbReference type="PANTHER" id="PTHR42683">
    <property type="entry name" value="ALDEHYDE REDUCTASE"/>
    <property type="match status" value="1"/>
</dbReference>
<feature type="domain" description="Enoyl reductase (ER)" evidence="12">
    <location>
        <begin position="56"/>
        <end position="385"/>
    </location>
</feature>
<dbReference type="InterPro" id="IPR047109">
    <property type="entry name" value="CAD-like"/>
</dbReference>
<keyword evidence="14" id="KW-1185">Reference proteome</keyword>
<reference evidence="13 14" key="1">
    <citation type="submission" date="2015-10" db="EMBL/GenBank/DDBJ databases">
        <title>Full genome of DAOMC 229536 Phialocephala scopiformis, a fungal endophyte of spruce producing the potent anti-insectan compound rugulosin.</title>
        <authorList>
            <consortium name="DOE Joint Genome Institute"/>
            <person name="Walker A.K."/>
            <person name="Frasz S.L."/>
            <person name="Seifert K.A."/>
            <person name="Miller J.D."/>
            <person name="Mondo S.J."/>
            <person name="Labutti K."/>
            <person name="Lipzen A."/>
            <person name="Dockter R."/>
            <person name="Kennedy M."/>
            <person name="Grigoriev I.V."/>
            <person name="Spatafora J.W."/>
        </authorList>
    </citation>
    <scope>NUCLEOTIDE SEQUENCE [LARGE SCALE GENOMIC DNA]</scope>
    <source>
        <strain evidence="13 14">CBS 120377</strain>
    </source>
</reference>
<evidence type="ECO:0000256" key="11">
    <source>
        <dbReference type="RuleBase" id="RU361277"/>
    </source>
</evidence>
<dbReference type="InterPro" id="IPR036291">
    <property type="entry name" value="NAD(P)-bd_dom_sf"/>
</dbReference>
<dbReference type="InterPro" id="IPR020843">
    <property type="entry name" value="ER"/>
</dbReference>
<evidence type="ECO:0000256" key="8">
    <source>
        <dbReference type="ARBA" id="ARBA00023002"/>
    </source>
</evidence>
<proteinExistence type="inferred from homology"/>
<evidence type="ECO:0000313" key="13">
    <source>
        <dbReference type="EMBL" id="KUJ18040.1"/>
    </source>
</evidence>
<dbReference type="GO" id="GO:0008106">
    <property type="term" value="F:alcohol dehydrogenase (NADP+) activity"/>
    <property type="evidence" value="ECO:0007669"/>
    <property type="project" value="UniProtKB-EC"/>
</dbReference>
<evidence type="ECO:0000256" key="2">
    <source>
        <dbReference type="ARBA" id="ARBA00008072"/>
    </source>
</evidence>
<dbReference type="Gene3D" id="3.90.180.10">
    <property type="entry name" value="Medium-chain alcohol dehydrogenases, catalytic domain"/>
    <property type="match status" value="1"/>
</dbReference>
<keyword evidence="6 11" id="KW-0862">Zinc</keyword>
<dbReference type="GO" id="GO:0006066">
    <property type="term" value="P:alcohol metabolic process"/>
    <property type="evidence" value="ECO:0007669"/>
    <property type="project" value="UniProtKB-ARBA"/>
</dbReference>
<dbReference type="GeneID" id="28818941"/>
<dbReference type="InterPro" id="IPR002328">
    <property type="entry name" value="ADH_Zn_CS"/>
</dbReference>
<comment type="similarity">
    <text evidence="2 11">Belongs to the zinc-containing alcohol dehydrogenase family.</text>
</comment>
<protein>
    <recommendedName>
        <fullName evidence="9">alcohol dehydrogenase (NADP(+))</fullName>
        <ecNumber evidence="9">1.1.1.2</ecNumber>
    </recommendedName>
</protein>
<dbReference type="InParanoid" id="A0A194XCY8"/>
<dbReference type="EMBL" id="KQ947413">
    <property type="protein sequence ID" value="KUJ18040.1"/>
    <property type="molecule type" value="Genomic_DNA"/>
</dbReference>
<evidence type="ECO:0000256" key="10">
    <source>
        <dbReference type="ARBA" id="ARBA00050997"/>
    </source>
</evidence>
<dbReference type="SUPFAM" id="SSF50129">
    <property type="entry name" value="GroES-like"/>
    <property type="match status" value="1"/>
</dbReference>
<evidence type="ECO:0000313" key="14">
    <source>
        <dbReference type="Proteomes" id="UP000070700"/>
    </source>
</evidence>
<dbReference type="InterPro" id="IPR013154">
    <property type="entry name" value="ADH-like_N"/>
</dbReference>
<keyword evidence="5 11" id="KW-0479">Metal-binding</keyword>
<keyword evidence="7" id="KW-0521">NADP</keyword>
<comment type="subunit">
    <text evidence="3">Homodimer.</text>
</comment>
<dbReference type="Gene3D" id="3.40.50.720">
    <property type="entry name" value="NAD(P)-binding Rossmann-like Domain"/>
    <property type="match status" value="1"/>
</dbReference>
<keyword evidence="4" id="KW-0597">Phosphoprotein</keyword>
<evidence type="ECO:0000256" key="3">
    <source>
        <dbReference type="ARBA" id="ARBA00011738"/>
    </source>
</evidence>
<accession>A0A194XCY8</accession>
<evidence type="ECO:0000259" key="12">
    <source>
        <dbReference type="SMART" id="SM00829"/>
    </source>
</evidence>
<comment type="cofactor">
    <cofactor evidence="1 11">
        <name>Zn(2+)</name>
        <dbReference type="ChEBI" id="CHEBI:29105"/>
    </cofactor>
</comment>
<sequence>MAPAKFPASSATERILTLTNHLKESLNPADDIHKAKMAAPYKFQGWLGLDKDATKGKMVWQEYEPKTWTEDDVDIKITHCGICGSDLHTLRSGWGATLYPCCVGHEVAGTAVKVGKNVKHIKVGDRCGVGAQSGSCLDCEECADGKEQHCRSMIGTYNGKYPDGSKSYGGYADYCRAPGHFTVKIPDGLTLEEAAPMLCGGITTFSPLVNNGAGPGKKVGIVGVGGLGHFGLLWAKALGCDEVVAISRSTSKKEDAMKIGATKFIATEEAGWNKKNSSSLDLIVSTVSSPDMPLAGYLQLLRTNGQFIQVGAPEDNIPAFNAFALIAKGCKMGGSCIGSPKDIANMLDFAVKKQVHPWIQVRPLKDANQAVVDMEAGKARYRYVLQNEAHAAALKA</sequence>
<name>A0A194XCY8_MOLSC</name>
<evidence type="ECO:0000256" key="9">
    <source>
        <dbReference type="ARBA" id="ARBA00024074"/>
    </source>
</evidence>
<dbReference type="InterPro" id="IPR011032">
    <property type="entry name" value="GroES-like_sf"/>
</dbReference>
<dbReference type="RefSeq" id="XP_018072395.1">
    <property type="nucleotide sequence ID" value="XM_018209215.1"/>
</dbReference>
<dbReference type="PROSITE" id="PS00059">
    <property type="entry name" value="ADH_ZINC"/>
    <property type="match status" value="1"/>
</dbReference>
<dbReference type="InterPro" id="IPR013149">
    <property type="entry name" value="ADH-like_C"/>
</dbReference>
<gene>
    <name evidence="13" type="ORF">LY89DRAFT_583501</name>
</gene>
<dbReference type="CDD" id="cd05283">
    <property type="entry name" value="CAD1"/>
    <property type="match status" value="1"/>
</dbReference>
<dbReference type="EC" id="1.1.1.2" evidence="9"/>
<dbReference type="Pfam" id="PF00107">
    <property type="entry name" value="ADH_zinc_N"/>
    <property type="match status" value="1"/>
</dbReference>
<dbReference type="SUPFAM" id="SSF51735">
    <property type="entry name" value="NAD(P)-binding Rossmann-fold domains"/>
    <property type="match status" value="1"/>
</dbReference>
<keyword evidence="8" id="KW-0560">Oxidoreductase</keyword>
<dbReference type="SMART" id="SM00829">
    <property type="entry name" value="PKS_ER"/>
    <property type="match status" value="1"/>
</dbReference>
<evidence type="ECO:0000256" key="5">
    <source>
        <dbReference type="ARBA" id="ARBA00022723"/>
    </source>
</evidence>
<evidence type="ECO:0000256" key="6">
    <source>
        <dbReference type="ARBA" id="ARBA00022833"/>
    </source>
</evidence>